<protein>
    <submittedName>
        <fullName evidence="3">Uncharacterized protein</fullName>
    </submittedName>
</protein>
<keyword evidence="4" id="KW-1185">Reference proteome</keyword>
<gene>
    <name evidence="3" type="ORF">HYALB_00007894</name>
</gene>
<dbReference type="EMBL" id="CAJVRM010000147">
    <property type="protein sequence ID" value="CAG8975690.1"/>
    <property type="molecule type" value="Genomic_DNA"/>
</dbReference>
<feature type="transmembrane region" description="Helical" evidence="2">
    <location>
        <begin position="102"/>
        <end position="126"/>
    </location>
</feature>
<evidence type="ECO:0000313" key="4">
    <source>
        <dbReference type="Proteomes" id="UP000701801"/>
    </source>
</evidence>
<evidence type="ECO:0000256" key="1">
    <source>
        <dbReference type="SAM" id="MobiDB-lite"/>
    </source>
</evidence>
<keyword evidence="2" id="KW-0812">Transmembrane</keyword>
<reference evidence="3" key="1">
    <citation type="submission" date="2021-07" db="EMBL/GenBank/DDBJ databases">
        <authorList>
            <person name="Durling M."/>
        </authorList>
    </citation>
    <scope>NUCLEOTIDE SEQUENCE</scope>
</reference>
<sequence length="213" mass="23369">MAQEWRPNDGPASTRSLLISKKKVMPLHQERMQSHPRSLQTPIPQTPCTPQADSHHYHTSKRRPIRIFIALPGDAGSNAGAGDSAAGAAGHDAGSITLSRGAIIAIIVIASVVCIFGIAMSVLWYFAKKRSWEVRATLRKSARKVASALTPRRTTFPKDVQTPRRSTRGLTKIEEVPNTPRNQNNDIEKGGKMAAFEMSEPPKSSKWGRKLGR</sequence>
<keyword evidence="2" id="KW-0472">Membrane</keyword>
<dbReference type="AlphaFoldDB" id="A0A9N9Q142"/>
<proteinExistence type="predicted"/>
<feature type="region of interest" description="Disordered" evidence="1">
    <location>
        <begin position="34"/>
        <end position="59"/>
    </location>
</feature>
<dbReference type="OrthoDB" id="5425637at2759"/>
<feature type="compositionally biased region" description="Low complexity" evidence="1">
    <location>
        <begin position="40"/>
        <end position="51"/>
    </location>
</feature>
<keyword evidence="2" id="KW-1133">Transmembrane helix</keyword>
<feature type="region of interest" description="Disordered" evidence="1">
    <location>
        <begin position="156"/>
        <end position="213"/>
    </location>
</feature>
<evidence type="ECO:0000313" key="3">
    <source>
        <dbReference type="EMBL" id="CAG8975690.1"/>
    </source>
</evidence>
<name>A0A9N9Q142_9HELO</name>
<accession>A0A9N9Q142</accession>
<dbReference type="Proteomes" id="UP000701801">
    <property type="component" value="Unassembled WGS sequence"/>
</dbReference>
<organism evidence="3 4">
    <name type="scientific">Hymenoscyphus albidus</name>
    <dbReference type="NCBI Taxonomy" id="595503"/>
    <lineage>
        <taxon>Eukaryota</taxon>
        <taxon>Fungi</taxon>
        <taxon>Dikarya</taxon>
        <taxon>Ascomycota</taxon>
        <taxon>Pezizomycotina</taxon>
        <taxon>Leotiomycetes</taxon>
        <taxon>Helotiales</taxon>
        <taxon>Helotiaceae</taxon>
        <taxon>Hymenoscyphus</taxon>
    </lineage>
</organism>
<comment type="caution">
    <text evidence="3">The sequence shown here is derived from an EMBL/GenBank/DDBJ whole genome shotgun (WGS) entry which is preliminary data.</text>
</comment>
<evidence type="ECO:0000256" key="2">
    <source>
        <dbReference type="SAM" id="Phobius"/>
    </source>
</evidence>